<feature type="compositionally biased region" description="Low complexity" evidence="1">
    <location>
        <begin position="207"/>
        <end position="217"/>
    </location>
</feature>
<feature type="region of interest" description="Disordered" evidence="1">
    <location>
        <begin position="243"/>
        <end position="312"/>
    </location>
</feature>
<feature type="region of interest" description="Disordered" evidence="1">
    <location>
        <begin position="333"/>
        <end position="396"/>
    </location>
</feature>
<dbReference type="InterPro" id="IPR044288">
    <property type="entry name" value="ZNF598/HEL2"/>
</dbReference>
<dbReference type="GO" id="GO:0061630">
    <property type="term" value="F:ubiquitin protein ligase activity"/>
    <property type="evidence" value="ECO:0007669"/>
    <property type="project" value="InterPro"/>
</dbReference>
<feature type="compositionally biased region" description="Polar residues" evidence="1">
    <location>
        <begin position="101"/>
        <end position="130"/>
    </location>
</feature>
<dbReference type="PANTHER" id="PTHR22938">
    <property type="entry name" value="ZINC FINGER PROTEIN 598"/>
    <property type="match status" value="1"/>
</dbReference>
<sequence>SSSPRGGRFAQNRRRNVEENLSQNRTKANQQPEPENIDTQSVQEFPYLSEDSSNRTARPDSSSDTMLSSLTLQSYSRNPLSSSRRNVMSAEDFPALSSATITTPSESFNNQSRKINTNTNPPQVQRVNVKSTEDFPTLSSIITTTSSEGPNNQGKKMTNNSTKPHTASLKTSNVTSQSAQWNVPTQNVSTSSNDSKLKRTDLESGDKASQSKSKWAAKKSNFNFEEEFPTLEVKKNPPPFAAASVPKVSSSASNNGLTNRAPDPVVLKNSSSSNTEYTSGDHFVVIKTKSKKKKPSRIYTPPDGDATEEPKSVSYNKINMIENDENRNIFKKHLSQPTVPPRPKPSDTWGDDNVSFGNADFPPLAPTEPQKKPPGLSIAKSRAPPPPPGFCANSAITNSSISNKTLGDVAREIVLPSTVNGVNHQESSNKDTFQAYREPPNFLQRNNELIKKIYDLSNAQAFLFQEFKEASGKFRRDEISASEYHAKCLNILGEKAIVEIFPELVSLLPDIKKQQELLTVHNLYLSQINHGAISKKLAKKFSNSLVSCQKCNQVLEMSDCKNHELLHNRNGSQ</sequence>
<evidence type="ECO:0000259" key="2">
    <source>
        <dbReference type="Pfam" id="PF23202"/>
    </source>
</evidence>
<feature type="compositionally biased region" description="Basic and acidic residues" evidence="1">
    <location>
        <begin position="195"/>
        <end position="206"/>
    </location>
</feature>
<keyword evidence="4" id="KW-1185">Reference proteome</keyword>
<evidence type="ECO:0000313" key="4">
    <source>
        <dbReference type="Proteomes" id="UP000887013"/>
    </source>
</evidence>
<organism evidence="3 4">
    <name type="scientific">Nephila pilipes</name>
    <name type="common">Giant wood spider</name>
    <name type="synonym">Nephila maculata</name>
    <dbReference type="NCBI Taxonomy" id="299642"/>
    <lineage>
        <taxon>Eukaryota</taxon>
        <taxon>Metazoa</taxon>
        <taxon>Ecdysozoa</taxon>
        <taxon>Arthropoda</taxon>
        <taxon>Chelicerata</taxon>
        <taxon>Arachnida</taxon>
        <taxon>Araneae</taxon>
        <taxon>Araneomorphae</taxon>
        <taxon>Entelegynae</taxon>
        <taxon>Araneoidea</taxon>
        <taxon>Nephilidae</taxon>
        <taxon>Nephila</taxon>
    </lineage>
</organism>
<comment type="caution">
    <text evidence="3">The sequence shown here is derived from an EMBL/GenBank/DDBJ whole genome shotgun (WGS) entry which is preliminary data.</text>
</comment>
<dbReference type="EMBL" id="BMAW01014223">
    <property type="protein sequence ID" value="GFT37999.1"/>
    <property type="molecule type" value="Genomic_DNA"/>
</dbReference>
<dbReference type="GO" id="GO:0043022">
    <property type="term" value="F:ribosome binding"/>
    <property type="evidence" value="ECO:0007669"/>
    <property type="project" value="TreeGrafter"/>
</dbReference>
<protein>
    <submittedName>
        <fullName evidence="3">E3 ubiquitin-protein ligase ZNF598</fullName>
    </submittedName>
</protein>
<dbReference type="GO" id="GO:0072344">
    <property type="term" value="P:rescue of stalled ribosome"/>
    <property type="evidence" value="ECO:0007669"/>
    <property type="project" value="InterPro"/>
</dbReference>
<reference evidence="3" key="1">
    <citation type="submission" date="2020-08" db="EMBL/GenBank/DDBJ databases">
        <title>Multicomponent nature underlies the extraordinary mechanical properties of spider dragline silk.</title>
        <authorList>
            <person name="Kono N."/>
            <person name="Nakamura H."/>
            <person name="Mori M."/>
            <person name="Yoshida Y."/>
            <person name="Ohtoshi R."/>
            <person name="Malay A.D."/>
            <person name="Moran D.A.P."/>
            <person name="Tomita M."/>
            <person name="Numata K."/>
            <person name="Arakawa K."/>
        </authorList>
    </citation>
    <scope>NUCLEOTIDE SEQUENCE</scope>
</reference>
<dbReference type="OrthoDB" id="6426020at2759"/>
<feature type="compositionally biased region" description="Polar residues" evidence="1">
    <location>
        <begin position="268"/>
        <end position="278"/>
    </location>
</feature>
<proteinExistence type="predicted"/>
<dbReference type="AlphaFoldDB" id="A0A8X6NWE8"/>
<accession>A0A8X6NWE8</accession>
<gene>
    <name evidence="3" type="primary">Znf598</name>
    <name evidence="3" type="ORF">NPIL_651381</name>
</gene>
<feature type="compositionally biased region" description="Polar residues" evidence="1">
    <location>
        <begin position="148"/>
        <end position="194"/>
    </location>
</feature>
<feature type="domain" description="ZNF598/HEL2 PAH" evidence="2">
    <location>
        <begin position="444"/>
        <end position="522"/>
    </location>
</feature>
<evidence type="ECO:0000256" key="1">
    <source>
        <dbReference type="SAM" id="MobiDB-lite"/>
    </source>
</evidence>
<dbReference type="GO" id="GO:0016567">
    <property type="term" value="P:protein ubiquitination"/>
    <property type="evidence" value="ECO:0007669"/>
    <property type="project" value="TreeGrafter"/>
</dbReference>
<feature type="compositionally biased region" description="Polar residues" evidence="1">
    <location>
        <begin position="19"/>
        <end position="43"/>
    </location>
</feature>
<feature type="region of interest" description="Disordered" evidence="1">
    <location>
        <begin position="1"/>
        <end position="85"/>
    </location>
</feature>
<dbReference type="Pfam" id="PF23202">
    <property type="entry name" value="PAH_ZNF598"/>
    <property type="match status" value="1"/>
</dbReference>
<feature type="compositionally biased region" description="Low complexity" evidence="1">
    <location>
        <begin position="137"/>
        <end position="147"/>
    </location>
</feature>
<feature type="compositionally biased region" description="Polar residues" evidence="1">
    <location>
        <begin position="75"/>
        <end position="85"/>
    </location>
</feature>
<dbReference type="PANTHER" id="PTHR22938:SF0">
    <property type="entry name" value="E3 UBIQUITIN-PROTEIN LIGASE ZNF598"/>
    <property type="match status" value="1"/>
</dbReference>
<feature type="compositionally biased region" description="Low complexity" evidence="1">
    <location>
        <begin position="243"/>
        <end position="253"/>
    </location>
</feature>
<dbReference type="InterPro" id="IPR057634">
    <property type="entry name" value="PAH_ZNF598/HEL2"/>
</dbReference>
<feature type="compositionally biased region" description="Low complexity" evidence="1">
    <location>
        <begin position="60"/>
        <end position="74"/>
    </location>
</feature>
<dbReference type="Proteomes" id="UP000887013">
    <property type="component" value="Unassembled WGS sequence"/>
</dbReference>
<evidence type="ECO:0000313" key="3">
    <source>
        <dbReference type="EMBL" id="GFT37999.1"/>
    </source>
</evidence>
<feature type="region of interest" description="Disordered" evidence="1">
    <location>
        <begin position="101"/>
        <end position="217"/>
    </location>
</feature>
<name>A0A8X6NWE8_NEPPI</name>
<feature type="non-terminal residue" evidence="3">
    <location>
        <position position="573"/>
    </location>
</feature>